<evidence type="ECO:0000256" key="3">
    <source>
        <dbReference type="SAM" id="Phobius"/>
    </source>
</evidence>
<feature type="transmembrane region" description="Helical" evidence="3">
    <location>
        <begin position="7"/>
        <end position="26"/>
    </location>
</feature>
<dbReference type="InterPro" id="IPR037185">
    <property type="entry name" value="EmrE-like"/>
</dbReference>
<keyword evidence="3" id="KW-0812">Transmembrane</keyword>
<keyword evidence="3" id="KW-1133">Transmembrane helix</keyword>
<dbReference type="AlphaFoldDB" id="A0A813KSH6"/>
<comment type="caution">
    <text evidence="4">The sequence shown here is derived from an EMBL/GenBank/DDBJ whole genome shotgun (WGS) entry which is preliminary data.</text>
</comment>
<dbReference type="SUPFAM" id="SSF103481">
    <property type="entry name" value="Multidrug resistance efflux transporter EmrE"/>
    <property type="match status" value="1"/>
</dbReference>
<gene>
    <name evidence="4" type="ORF">PGLA2088_LOCUS36705</name>
</gene>
<feature type="transmembrane region" description="Helical" evidence="3">
    <location>
        <begin position="81"/>
        <end position="103"/>
    </location>
</feature>
<evidence type="ECO:0000313" key="4">
    <source>
        <dbReference type="EMBL" id="CAE8711858.1"/>
    </source>
</evidence>
<organism evidence="4 5">
    <name type="scientific">Polarella glacialis</name>
    <name type="common">Dinoflagellate</name>
    <dbReference type="NCBI Taxonomy" id="89957"/>
    <lineage>
        <taxon>Eukaryota</taxon>
        <taxon>Sar</taxon>
        <taxon>Alveolata</taxon>
        <taxon>Dinophyceae</taxon>
        <taxon>Suessiales</taxon>
        <taxon>Suessiaceae</taxon>
        <taxon>Polarella</taxon>
    </lineage>
</organism>
<dbReference type="EMBL" id="CAJNNW010032231">
    <property type="protein sequence ID" value="CAE8711858.1"/>
    <property type="molecule type" value="Genomic_DNA"/>
</dbReference>
<feature type="compositionally biased region" description="Low complexity" evidence="2">
    <location>
        <begin position="358"/>
        <end position="377"/>
    </location>
</feature>
<feature type="coiled-coil region" evidence="1">
    <location>
        <begin position="187"/>
        <end position="247"/>
    </location>
</feature>
<feature type="transmembrane region" description="Helical" evidence="3">
    <location>
        <begin position="56"/>
        <end position="74"/>
    </location>
</feature>
<feature type="region of interest" description="Disordered" evidence="2">
    <location>
        <begin position="299"/>
        <end position="453"/>
    </location>
</feature>
<feature type="compositionally biased region" description="Low complexity" evidence="2">
    <location>
        <begin position="411"/>
        <end position="442"/>
    </location>
</feature>
<evidence type="ECO:0000256" key="1">
    <source>
        <dbReference type="SAM" id="Coils"/>
    </source>
</evidence>
<sequence length="560" mass="59736">KYHPVTVTSWCYMVASVFMLTANILVSRSPSALTLICGTSEVCLSWEVPSYMILPLLYWIVFASVFGYFLIFWANQHAKATVVGAYAVLQPVTAGLLSSILLNTMGERWAADHGLQGLGMKDLGVIPICLGLYCIFSEPILQEKDRLRDLKSLDLTGAGKEAQHWSNRAYTSGGLKSQNTALCKEVMASLNFKLESFQRKLDEATKAAMLDDLIDGTEDCGNDNADIQELEATLEVMAQQLAVVELSASGGVASLDAQLQESPSQQLLPMQNPASRVDALVDLQRRISIFRRMIRAAAAKPPPPVSFATPRAPAREKDSVGSNLRPPGTKSTSSAVETPRRQQRPGQQLAPITPRGPPAAESEAAAATPAAAPSAEPSPGPRGKADSRASSHNSQRPIRQRGTSRVREGSSDSARSRSASVPPASVPPVLRSAAPAAAAMAAQLPCGPGPAAVGAREATLEEMRMAIEQERQQYIADRLGGKQPAGQAVALDRGRAPFQAKMRSSSHDAGPRTGKNPPGCGGSRPQSSASHSVPSVSELRAQMEQERDSFLSQRASRVAQ</sequence>
<protein>
    <submittedName>
        <fullName evidence="4">Uncharacterized protein</fullName>
    </submittedName>
</protein>
<dbReference type="Proteomes" id="UP000626109">
    <property type="component" value="Unassembled WGS sequence"/>
</dbReference>
<evidence type="ECO:0000256" key="2">
    <source>
        <dbReference type="SAM" id="MobiDB-lite"/>
    </source>
</evidence>
<proteinExistence type="predicted"/>
<feature type="compositionally biased region" description="Low complexity" evidence="2">
    <location>
        <begin position="523"/>
        <end position="537"/>
    </location>
</feature>
<keyword evidence="1" id="KW-0175">Coiled coil</keyword>
<accession>A0A813KSH6</accession>
<feature type="region of interest" description="Disordered" evidence="2">
    <location>
        <begin position="481"/>
        <end position="560"/>
    </location>
</feature>
<feature type="compositionally biased region" description="Polar residues" evidence="2">
    <location>
        <begin position="550"/>
        <end position="560"/>
    </location>
</feature>
<name>A0A813KSH6_POLGL</name>
<reference evidence="4" key="1">
    <citation type="submission" date="2021-02" db="EMBL/GenBank/DDBJ databases">
        <authorList>
            <person name="Dougan E. K."/>
            <person name="Rhodes N."/>
            <person name="Thang M."/>
            <person name="Chan C."/>
        </authorList>
    </citation>
    <scope>NUCLEOTIDE SEQUENCE</scope>
</reference>
<evidence type="ECO:0000313" key="5">
    <source>
        <dbReference type="Proteomes" id="UP000626109"/>
    </source>
</evidence>
<keyword evidence="3" id="KW-0472">Membrane</keyword>
<feature type="non-terminal residue" evidence="4">
    <location>
        <position position="560"/>
    </location>
</feature>